<dbReference type="InterPro" id="IPR003489">
    <property type="entry name" value="RHF/RaiA"/>
</dbReference>
<accession>A0A5E4PL66</accession>
<dbReference type="SUPFAM" id="SSF50249">
    <property type="entry name" value="Nucleic acid-binding proteins"/>
    <property type="match status" value="1"/>
</dbReference>
<dbReference type="InterPro" id="IPR036567">
    <property type="entry name" value="RHF-like"/>
</dbReference>
<dbReference type="EMBL" id="LR699120">
    <property type="protein sequence ID" value="VVC76976.1"/>
    <property type="molecule type" value="Genomic_DNA"/>
</dbReference>
<dbReference type="Gene3D" id="3.30.160.100">
    <property type="entry name" value="Ribosome hibernation promotion factor-like"/>
    <property type="match status" value="1"/>
</dbReference>
<dbReference type="AlphaFoldDB" id="A0A5E4PL66"/>
<evidence type="ECO:0000313" key="1">
    <source>
        <dbReference type="EMBL" id="VVC76976.1"/>
    </source>
</evidence>
<protein>
    <submittedName>
        <fullName evidence="1">Uncharacterized protein</fullName>
    </submittedName>
</protein>
<keyword evidence="2" id="KW-1185">Reference proteome</keyword>
<dbReference type="Gene3D" id="2.40.50.140">
    <property type="entry name" value="Nucleic acid-binding proteins"/>
    <property type="match status" value="1"/>
</dbReference>
<gene>
    <name evidence="1" type="ORF">AQUSIP_23030</name>
</gene>
<dbReference type="NCBIfam" id="TIGR00741">
    <property type="entry name" value="yfiA"/>
    <property type="match status" value="1"/>
</dbReference>
<name>A0A5E4PL66_9COXI</name>
<dbReference type="Pfam" id="PF02482">
    <property type="entry name" value="Ribosomal_S30AE"/>
    <property type="match status" value="1"/>
</dbReference>
<dbReference type="KEGG" id="asip:AQUSIP_23030"/>
<reference evidence="1 2" key="1">
    <citation type="submission" date="2019-08" db="EMBL/GenBank/DDBJ databases">
        <authorList>
            <person name="Guy L."/>
        </authorList>
    </citation>
    <scope>NUCLEOTIDE SEQUENCE [LARGE SCALE GENOMIC DNA]</scope>
    <source>
        <strain evidence="1 2">SGT-108</strain>
    </source>
</reference>
<dbReference type="InterPro" id="IPR012340">
    <property type="entry name" value="NA-bd_OB-fold"/>
</dbReference>
<dbReference type="SUPFAM" id="SSF69754">
    <property type="entry name" value="Ribosome binding protein Y (YfiA homologue)"/>
    <property type="match status" value="1"/>
</dbReference>
<dbReference type="Proteomes" id="UP000324194">
    <property type="component" value="Chromosome 2"/>
</dbReference>
<dbReference type="CDD" id="cd00552">
    <property type="entry name" value="RaiA"/>
    <property type="match status" value="1"/>
</dbReference>
<proteinExistence type="predicted"/>
<organism evidence="1 2">
    <name type="scientific">Aquicella siphonis</name>
    <dbReference type="NCBI Taxonomy" id="254247"/>
    <lineage>
        <taxon>Bacteria</taxon>
        <taxon>Pseudomonadati</taxon>
        <taxon>Pseudomonadota</taxon>
        <taxon>Gammaproteobacteria</taxon>
        <taxon>Legionellales</taxon>
        <taxon>Coxiellaceae</taxon>
        <taxon>Aquicella</taxon>
    </lineage>
</organism>
<dbReference type="RefSeq" id="WP_148340383.1">
    <property type="nucleotide sequence ID" value="NZ_LR699120.1"/>
</dbReference>
<evidence type="ECO:0000313" key="2">
    <source>
        <dbReference type="Proteomes" id="UP000324194"/>
    </source>
</evidence>
<dbReference type="OrthoDB" id="9782252at2"/>
<sequence length="185" mass="21300">MLPVQITIRDISTSPALENNIRKRAEKLNRFYDRISSCRIVIELPQKHKHRGKLFNVRIDVTVPGKELVVTHKINEDVYVAIRDAFNAIVRQLEEHSHKRHGRVKTHNDVMHGHIARIVPEEGYGFIDGVDGYEYYFSVTNVSYPDFAHLSIGDAVEYIAETLNDGRQAQHVIREKHNNHSIVSV</sequence>